<dbReference type="AlphaFoldDB" id="X1TPF7"/>
<evidence type="ECO:0000313" key="1">
    <source>
        <dbReference type="EMBL" id="GAI81924.1"/>
    </source>
</evidence>
<protein>
    <submittedName>
        <fullName evidence="1">Uncharacterized protein</fullName>
    </submittedName>
</protein>
<reference evidence="1" key="1">
    <citation type="journal article" date="2014" name="Front. Microbiol.">
        <title>High frequency of phylogenetically diverse reductive dehalogenase-homologous genes in deep subseafloor sedimentary metagenomes.</title>
        <authorList>
            <person name="Kawai M."/>
            <person name="Futagami T."/>
            <person name="Toyoda A."/>
            <person name="Takaki Y."/>
            <person name="Nishi S."/>
            <person name="Hori S."/>
            <person name="Arai W."/>
            <person name="Tsubouchi T."/>
            <person name="Morono Y."/>
            <person name="Uchiyama I."/>
            <person name="Ito T."/>
            <person name="Fujiyama A."/>
            <person name="Inagaki F."/>
            <person name="Takami H."/>
        </authorList>
    </citation>
    <scope>NUCLEOTIDE SEQUENCE</scope>
    <source>
        <strain evidence="1">Expedition CK06-06</strain>
    </source>
</reference>
<gene>
    <name evidence="1" type="ORF">S12H4_26366</name>
</gene>
<dbReference type="EMBL" id="BARW01014950">
    <property type="protein sequence ID" value="GAI81924.1"/>
    <property type="molecule type" value="Genomic_DNA"/>
</dbReference>
<proteinExistence type="predicted"/>
<name>X1TPF7_9ZZZZ</name>
<organism evidence="1">
    <name type="scientific">marine sediment metagenome</name>
    <dbReference type="NCBI Taxonomy" id="412755"/>
    <lineage>
        <taxon>unclassified sequences</taxon>
        <taxon>metagenomes</taxon>
        <taxon>ecological metagenomes</taxon>
    </lineage>
</organism>
<comment type="caution">
    <text evidence="1">The sequence shown here is derived from an EMBL/GenBank/DDBJ whole genome shotgun (WGS) entry which is preliminary data.</text>
</comment>
<accession>X1TPF7</accession>
<sequence length="111" mass="13456">MAKEKICPDCGHHMIRTWTSKDKTHIRIKCPTCELGIEIEPKEEHRWQELLEEAKKQWIKVKSKEVEKEEHRWQELLEEAKKQWIKVKSKDIEPIELLTVQDLFVLFPHFL</sequence>